<dbReference type="AlphaFoldDB" id="A0A938XPF6"/>
<proteinExistence type="predicted"/>
<comment type="caution">
    <text evidence="1">The sequence shown here is derived from an EMBL/GenBank/DDBJ whole genome shotgun (WGS) entry which is preliminary data.</text>
</comment>
<keyword evidence="2" id="KW-1185">Reference proteome</keyword>
<dbReference type="RefSeq" id="WP_275579399.1">
    <property type="nucleotide sequence ID" value="NZ_JAFBDQ010000007.1"/>
</dbReference>
<protein>
    <submittedName>
        <fullName evidence="1">Uncharacterized protein</fullName>
    </submittedName>
</protein>
<dbReference type="Proteomes" id="UP000774000">
    <property type="component" value="Unassembled WGS sequence"/>
</dbReference>
<name>A0A938XPF6_9FIRM</name>
<evidence type="ECO:0000313" key="1">
    <source>
        <dbReference type="EMBL" id="MBM7556873.1"/>
    </source>
</evidence>
<evidence type="ECO:0000313" key="2">
    <source>
        <dbReference type="Proteomes" id="UP000774000"/>
    </source>
</evidence>
<organism evidence="1 2">
    <name type="scientific">Halanaerobacter jeridensis</name>
    <dbReference type="NCBI Taxonomy" id="706427"/>
    <lineage>
        <taxon>Bacteria</taxon>
        <taxon>Bacillati</taxon>
        <taxon>Bacillota</taxon>
        <taxon>Clostridia</taxon>
        <taxon>Halanaerobiales</taxon>
        <taxon>Halobacteroidaceae</taxon>
        <taxon>Halanaerobacter</taxon>
    </lineage>
</organism>
<sequence>MKYFKSYKKSIPNIKKEGGENPAYSKDYVYSRYRKRLLEIA</sequence>
<dbReference type="EMBL" id="JAFBDQ010000007">
    <property type="protein sequence ID" value="MBM7556873.1"/>
    <property type="molecule type" value="Genomic_DNA"/>
</dbReference>
<accession>A0A938XPF6</accession>
<gene>
    <name evidence="1" type="ORF">JOC47_001724</name>
</gene>
<reference evidence="1" key="1">
    <citation type="submission" date="2021-01" db="EMBL/GenBank/DDBJ databases">
        <title>Genomic Encyclopedia of Type Strains, Phase IV (KMG-IV): sequencing the most valuable type-strain genomes for metagenomic binning, comparative biology and taxonomic classification.</title>
        <authorList>
            <person name="Goeker M."/>
        </authorList>
    </citation>
    <scope>NUCLEOTIDE SEQUENCE</scope>
    <source>
        <strain evidence="1">DSM 23230</strain>
    </source>
</reference>